<keyword evidence="6" id="KW-0597">Phosphoprotein</keyword>
<evidence type="ECO:0000256" key="7">
    <source>
        <dbReference type="ARBA" id="ARBA00022884"/>
    </source>
</evidence>
<evidence type="ECO:0000256" key="5">
    <source>
        <dbReference type="ARBA" id="ARBA00022552"/>
    </source>
</evidence>
<evidence type="ECO:0000256" key="2">
    <source>
        <dbReference type="ARBA" id="ARBA00009801"/>
    </source>
</evidence>
<feature type="compositionally biased region" description="Acidic residues" evidence="9">
    <location>
        <begin position="234"/>
        <end position="268"/>
    </location>
</feature>
<comment type="subcellular location">
    <subcellularLocation>
        <location evidence="1">Nucleus</location>
    </subcellularLocation>
</comment>
<accession>A0AB34KS10</accession>
<dbReference type="PANTHER" id="PTHR31633">
    <property type="entry name" value="H/ACA RIBONUCLEOPROTEIN COMPLEX NON-CORE SUBUNIT NAF1"/>
    <property type="match status" value="1"/>
</dbReference>
<feature type="compositionally biased region" description="Low complexity" evidence="9">
    <location>
        <begin position="610"/>
        <end position="624"/>
    </location>
</feature>
<feature type="compositionally biased region" description="Polar residues" evidence="9">
    <location>
        <begin position="172"/>
        <end position="181"/>
    </location>
</feature>
<evidence type="ECO:0000256" key="1">
    <source>
        <dbReference type="ARBA" id="ARBA00004123"/>
    </source>
</evidence>
<evidence type="ECO:0000256" key="9">
    <source>
        <dbReference type="SAM" id="MobiDB-lite"/>
    </source>
</evidence>
<feature type="compositionally biased region" description="Low complexity" evidence="9">
    <location>
        <begin position="648"/>
        <end position="749"/>
    </location>
</feature>
<dbReference type="GeneID" id="96006360"/>
<dbReference type="InterPro" id="IPR038664">
    <property type="entry name" value="Gar1/Naf1_Cbf5-bd_sf"/>
</dbReference>
<evidence type="ECO:0000313" key="10">
    <source>
        <dbReference type="EMBL" id="KAL1586120.1"/>
    </source>
</evidence>
<dbReference type="InterPro" id="IPR009000">
    <property type="entry name" value="Transl_B-barrel_sf"/>
</dbReference>
<reference evidence="10 11" key="1">
    <citation type="journal article" date="2020" name="Microbiol. Resour. Announc.">
        <title>Draft Genome Sequence of a Cladosporium Species Isolated from the Mesophotic Ascidian Didemnum maculosum.</title>
        <authorList>
            <person name="Gioti A."/>
            <person name="Siaperas R."/>
            <person name="Nikolaivits E."/>
            <person name="Le Goff G."/>
            <person name="Ouazzani J."/>
            <person name="Kotoulas G."/>
            <person name="Topakas E."/>
        </authorList>
    </citation>
    <scope>NUCLEOTIDE SEQUENCE [LARGE SCALE GENOMIC DNA]</scope>
    <source>
        <strain evidence="10 11">TM138-S3</strain>
    </source>
</reference>
<dbReference type="GO" id="GO:0005732">
    <property type="term" value="C:sno(s)RNA-containing ribonucleoprotein complex"/>
    <property type="evidence" value="ECO:0007669"/>
    <property type="project" value="InterPro"/>
</dbReference>
<keyword evidence="4" id="KW-0690">Ribosome biogenesis</keyword>
<dbReference type="AlphaFoldDB" id="A0AB34KS10"/>
<feature type="region of interest" description="Disordered" evidence="9">
    <location>
        <begin position="281"/>
        <end position="307"/>
    </location>
</feature>
<dbReference type="GO" id="GO:0001522">
    <property type="term" value="P:pseudouridine synthesis"/>
    <property type="evidence" value="ECO:0007669"/>
    <property type="project" value="InterPro"/>
</dbReference>
<gene>
    <name evidence="10" type="ORF">WHR41_04916</name>
</gene>
<dbReference type="GO" id="GO:0000493">
    <property type="term" value="P:box H/ACA snoRNP assembly"/>
    <property type="evidence" value="ECO:0007669"/>
    <property type="project" value="InterPro"/>
</dbReference>
<keyword evidence="7" id="KW-0694">RNA-binding</keyword>
<feature type="compositionally biased region" description="Polar residues" evidence="9">
    <location>
        <begin position="57"/>
        <end position="69"/>
    </location>
</feature>
<feature type="compositionally biased region" description="Polar residues" evidence="9">
    <location>
        <begin position="1"/>
        <end position="11"/>
    </location>
</feature>
<feature type="compositionally biased region" description="Basic and acidic residues" evidence="9">
    <location>
        <begin position="415"/>
        <end position="425"/>
    </location>
</feature>
<name>A0AB34KS10_9PEZI</name>
<evidence type="ECO:0000256" key="4">
    <source>
        <dbReference type="ARBA" id="ARBA00022517"/>
    </source>
</evidence>
<feature type="region of interest" description="Disordered" evidence="9">
    <location>
        <begin position="1"/>
        <end position="268"/>
    </location>
</feature>
<feature type="compositionally biased region" description="Polar residues" evidence="9">
    <location>
        <begin position="286"/>
        <end position="298"/>
    </location>
</feature>
<feature type="compositionally biased region" description="Basic residues" evidence="9">
    <location>
        <begin position="481"/>
        <end position="490"/>
    </location>
</feature>
<feature type="compositionally biased region" description="Basic and acidic residues" evidence="9">
    <location>
        <begin position="558"/>
        <end position="586"/>
    </location>
</feature>
<comment type="caution">
    <text evidence="10">The sequence shown here is derived from an EMBL/GenBank/DDBJ whole genome shotgun (WGS) entry which is preliminary data.</text>
</comment>
<feature type="compositionally biased region" description="Gly residues" evidence="9">
    <location>
        <begin position="587"/>
        <end position="605"/>
    </location>
</feature>
<comment type="similarity">
    <text evidence="2">Belongs to the NAF1 family.</text>
</comment>
<organism evidence="10 11">
    <name type="scientific">Cladosporium halotolerans</name>
    <dbReference type="NCBI Taxonomy" id="1052096"/>
    <lineage>
        <taxon>Eukaryota</taxon>
        <taxon>Fungi</taxon>
        <taxon>Dikarya</taxon>
        <taxon>Ascomycota</taxon>
        <taxon>Pezizomycotina</taxon>
        <taxon>Dothideomycetes</taxon>
        <taxon>Dothideomycetidae</taxon>
        <taxon>Cladosporiales</taxon>
        <taxon>Cladosporiaceae</taxon>
        <taxon>Cladosporium</taxon>
    </lineage>
</organism>
<keyword evidence="8" id="KW-0539">Nucleus</keyword>
<dbReference type="InterPro" id="IPR040309">
    <property type="entry name" value="Naf1"/>
</dbReference>
<dbReference type="GO" id="GO:0005634">
    <property type="term" value="C:nucleus"/>
    <property type="evidence" value="ECO:0007669"/>
    <property type="project" value="UniProtKB-SubCell"/>
</dbReference>
<dbReference type="SUPFAM" id="SSF50447">
    <property type="entry name" value="Translation proteins"/>
    <property type="match status" value="1"/>
</dbReference>
<dbReference type="GO" id="GO:0003723">
    <property type="term" value="F:RNA binding"/>
    <property type="evidence" value="ECO:0007669"/>
    <property type="project" value="UniProtKB-KW"/>
</dbReference>
<evidence type="ECO:0000256" key="3">
    <source>
        <dbReference type="ARBA" id="ARBA00021438"/>
    </source>
</evidence>
<dbReference type="RefSeq" id="XP_069229225.1">
    <property type="nucleotide sequence ID" value="XM_069373522.1"/>
</dbReference>
<sequence length="768" mass="83422">MDMSIDQSKQVAETEMTDPDQYRPAKKSTVEPGGLATTEEVREEMADEDEAWDDIYGTNTKQAESNSKPSAVEHQVGSAAVLPMTTEPTTSGIKVDQDEEYDDEDFYTVASEGAGTLPLAAPGEHEEADTKPAVAGTHPADKLTAQMADAADDDLVDESKDKVEGIDEPSSRMVQETSELDQNAGAPVDSDCTLDHEVPNTQTHTTSEVKTDQSDESAQAEFAAAAKALKDDPNAEFELDSSPEESSSDDSSSDEESDDSDDDIDPTDPEVLSRMLMEENHDDGKNANQQPRTQNEQVPSFEKPDVNIRPDTKITLLGKIDSIVENNALIIANESGREKVMEVESVLCNDQRQVIGVIHDAIGKIEQPHYVVGFQSPEEIKGYGLDVGSSVHYVNEHAKFVFTSQIQSKGTDASNIHDEEAHGDDIDFSDDEIEAEYKRKNKESKRAGRGALSRDTFVRGGRRESDHGAHQPNGQGGNGGRGRRGGRGHGRGGQMYPRGAPGADAAHDRPQGNVPSVLKYDEDDDDDGYTPLKRPADMTQPQRMRGPPTRGGNAGDTGMDRGRGRTRGDGGRARGDGGRGRGDGGRGRGGGGRGRGDWQGYGRGGFNSNHQHQQQAPGFAGQPQMAPHQFAVPPPAQSQGAWPAAFVQQQAMYPQSQQYQQAHQAFQQPAQQGYQPYAPMPQQFSQPSQPYAQPQQSYAQPQQSYAQPQQSYAQSLQSYAQSQQPYAQPQQPQAQAQQAQAPHAQAAPSISEHWAQWVHALGQQQQQQ</sequence>
<dbReference type="GO" id="GO:0006364">
    <property type="term" value="P:rRNA processing"/>
    <property type="evidence" value="ECO:0007669"/>
    <property type="project" value="UniProtKB-KW"/>
</dbReference>
<proteinExistence type="inferred from homology"/>
<dbReference type="Proteomes" id="UP000803884">
    <property type="component" value="Unassembled WGS sequence"/>
</dbReference>
<dbReference type="InterPro" id="IPR007504">
    <property type="entry name" value="H/ACA_rnp_Gar1/Naf1"/>
</dbReference>
<dbReference type="Gene3D" id="2.40.10.230">
    <property type="entry name" value="Probable tRNA pseudouridine synthase domain"/>
    <property type="match status" value="1"/>
</dbReference>
<evidence type="ECO:0000256" key="6">
    <source>
        <dbReference type="ARBA" id="ARBA00022553"/>
    </source>
</evidence>
<evidence type="ECO:0000256" key="8">
    <source>
        <dbReference type="ARBA" id="ARBA00023242"/>
    </source>
</evidence>
<protein>
    <recommendedName>
        <fullName evidence="3">H/ACA ribonucleoprotein complex non-core subunit NAF1</fullName>
    </recommendedName>
</protein>
<evidence type="ECO:0000313" key="11">
    <source>
        <dbReference type="Proteomes" id="UP000803884"/>
    </source>
</evidence>
<dbReference type="EMBL" id="JAAQHG020000016">
    <property type="protein sequence ID" value="KAL1586120.1"/>
    <property type="molecule type" value="Genomic_DNA"/>
</dbReference>
<feature type="region of interest" description="Disordered" evidence="9">
    <location>
        <begin position="407"/>
        <end position="768"/>
    </location>
</feature>
<keyword evidence="11" id="KW-1185">Reference proteome</keyword>
<feature type="compositionally biased region" description="Acidic residues" evidence="9">
    <location>
        <begin position="97"/>
        <end position="106"/>
    </location>
</feature>
<dbReference type="PANTHER" id="PTHR31633:SF1">
    <property type="entry name" value="H_ACA RIBONUCLEOPROTEIN COMPLEX NON-CORE SUBUNIT NAF1"/>
    <property type="match status" value="1"/>
</dbReference>
<keyword evidence="5" id="KW-0698">rRNA processing</keyword>
<dbReference type="Pfam" id="PF04410">
    <property type="entry name" value="Gar1"/>
    <property type="match status" value="1"/>
</dbReference>